<sequence>MAMAAALLLAACGNDGGGEPVDDGGPPEVASPLAECDELTAPPDGESPPAAGGEPSPGGGTDQLPELTLPCFTGDEPVELTALRGPAVVNLWASWCPPCREELPALQRYADLTTGQVHVVGVVSEDTRPRAASLAEDLALDFPSLYDRGGDLLASLGLMNLPITLFIDDAGELVYLHLARPYDAAELAELVAEHLGVPPPEGLA</sequence>
<dbReference type="GO" id="GO:0016491">
    <property type="term" value="F:oxidoreductase activity"/>
    <property type="evidence" value="ECO:0007669"/>
    <property type="project" value="InterPro"/>
</dbReference>
<dbReference type="SUPFAM" id="SSF52833">
    <property type="entry name" value="Thioredoxin-like"/>
    <property type="match status" value="1"/>
</dbReference>
<keyword evidence="4" id="KW-1015">Disulfide bond</keyword>
<feature type="region of interest" description="Disordered" evidence="6">
    <location>
        <begin position="12"/>
        <end position="71"/>
    </location>
</feature>
<dbReference type="Pfam" id="PF00578">
    <property type="entry name" value="AhpC-TSA"/>
    <property type="match status" value="1"/>
</dbReference>
<keyword evidence="2" id="KW-0201">Cytochrome c-type biogenesis</keyword>
<dbReference type="GO" id="GO:0017004">
    <property type="term" value="P:cytochrome complex assembly"/>
    <property type="evidence" value="ECO:0007669"/>
    <property type="project" value="UniProtKB-KW"/>
</dbReference>
<accession>A0A895YKB1</accession>
<dbReference type="GO" id="GO:0016209">
    <property type="term" value="F:antioxidant activity"/>
    <property type="evidence" value="ECO:0007669"/>
    <property type="project" value="InterPro"/>
</dbReference>
<evidence type="ECO:0000256" key="6">
    <source>
        <dbReference type="SAM" id="MobiDB-lite"/>
    </source>
</evidence>
<dbReference type="Proteomes" id="UP000662857">
    <property type="component" value="Chromosome"/>
</dbReference>
<dbReference type="AlphaFoldDB" id="A0A895YKB1"/>
<evidence type="ECO:0000256" key="1">
    <source>
        <dbReference type="ARBA" id="ARBA00004196"/>
    </source>
</evidence>
<dbReference type="InterPro" id="IPR050553">
    <property type="entry name" value="Thioredoxin_ResA/DsbE_sf"/>
</dbReference>
<dbReference type="PROSITE" id="PS00194">
    <property type="entry name" value="THIOREDOXIN_1"/>
    <property type="match status" value="1"/>
</dbReference>
<dbReference type="PANTHER" id="PTHR42852">
    <property type="entry name" value="THIOL:DISULFIDE INTERCHANGE PROTEIN DSBE"/>
    <property type="match status" value="1"/>
</dbReference>
<dbReference type="InterPro" id="IPR017937">
    <property type="entry name" value="Thioredoxin_CS"/>
</dbReference>
<evidence type="ECO:0000256" key="4">
    <source>
        <dbReference type="ARBA" id="ARBA00023157"/>
    </source>
</evidence>
<keyword evidence="3" id="KW-0812">Transmembrane</keyword>
<organism evidence="8 9">
    <name type="scientific">Natronosporangium hydrolyticum</name>
    <dbReference type="NCBI Taxonomy" id="2811111"/>
    <lineage>
        <taxon>Bacteria</taxon>
        <taxon>Bacillati</taxon>
        <taxon>Actinomycetota</taxon>
        <taxon>Actinomycetes</taxon>
        <taxon>Micromonosporales</taxon>
        <taxon>Micromonosporaceae</taxon>
        <taxon>Natronosporangium</taxon>
    </lineage>
</organism>
<dbReference type="InterPro" id="IPR013766">
    <property type="entry name" value="Thioredoxin_domain"/>
</dbReference>
<name>A0A895YKB1_9ACTN</name>
<dbReference type="Gene3D" id="3.40.30.10">
    <property type="entry name" value="Glutaredoxin"/>
    <property type="match status" value="1"/>
</dbReference>
<evidence type="ECO:0000256" key="2">
    <source>
        <dbReference type="ARBA" id="ARBA00022748"/>
    </source>
</evidence>
<comment type="subcellular location">
    <subcellularLocation>
        <location evidence="1">Cell envelope</location>
    </subcellularLocation>
</comment>
<dbReference type="PROSITE" id="PS51352">
    <property type="entry name" value="THIOREDOXIN_2"/>
    <property type="match status" value="1"/>
</dbReference>
<dbReference type="GO" id="GO:0030313">
    <property type="term" value="C:cell envelope"/>
    <property type="evidence" value="ECO:0007669"/>
    <property type="project" value="UniProtKB-SubCell"/>
</dbReference>
<evidence type="ECO:0000259" key="7">
    <source>
        <dbReference type="PROSITE" id="PS51352"/>
    </source>
</evidence>
<dbReference type="InterPro" id="IPR036249">
    <property type="entry name" value="Thioredoxin-like_sf"/>
</dbReference>
<evidence type="ECO:0000313" key="8">
    <source>
        <dbReference type="EMBL" id="QSB14540.1"/>
    </source>
</evidence>
<evidence type="ECO:0000256" key="5">
    <source>
        <dbReference type="ARBA" id="ARBA00023284"/>
    </source>
</evidence>
<keyword evidence="9" id="KW-1185">Reference proteome</keyword>
<proteinExistence type="predicted"/>
<evidence type="ECO:0000256" key="3">
    <source>
        <dbReference type="ARBA" id="ARBA00022968"/>
    </source>
</evidence>
<dbReference type="InterPro" id="IPR000866">
    <property type="entry name" value="AhpC/TSA"/>
</dbReference>
<feature type="domain" description="Thioredoxin" evidence="7">
    <location>
        <begin position="58"/>
        <end position="196"/>
    </location>
</feature>
<dbReference type="PANTHER" id="PTHR42852:SF6">
    <property type="entry name" value="THIOL:DISULFIDE INTERCHANGE PROTEIN DSBE"/>
    <property type="match status" value="1"/>
</dbReference>
<dbReference type="KEGG" id="nhy:JQS43_24190"/>
<dbReference type="EMBL" id="CP070499">
    <property type="protein sequence ID" value="QSB14540.1"/>
    <property type="molecule type" value="Genomic_DNA"/>
</dbReference>
<protein>
    <submittedName>
        <fullName evidence="8">TlpA family protein disulfide reductase</fullName>
    </submittedName>
</protein>
<keyword evidence="3" id="KW-0735">Signal-anchor</keyword>
<keyword evidence="5" id="KW-0676">Redox-active center</keyword>
<dbReference type="CDD" id="cd02966">
    <property type="entry name" value="TlpA_like_family"/>
    <property type="match status" value="1"/>
</dbReference>
<feature type="compositionally biased region" description="Low complexity" evidence="6">
    <location>
        <begin position="41"/>
        <end position="54"/>
    </location>
</feature>
<gene>
    <name evidence="8" type="ORF">JQS43_24190</name>
</gene>
<evidence type="ECO:0000313" key="9">
    <source>
        <dbReference type="Proteomes" id="UP000662857"/>
    </source>
</evidence>
<reference evidence="8" key="1">
    <citation type="submission" date="2021-02" db="EMBL/GenBank/DDBJ databases">
        <title>Natrosporangium hydrolyticum gen. nov., sp. nov, a haloalkaliphilic actinobacterium from a soda solonchak soil.</title>
        <authorList>
            <person name="Sorokin D.Y."/>
            <person name="Khijniak T.V."/>
            <person name="Zakharycheva A.P."/>
            <person name="Boueva O.V."/>
            <person name="Ariskina E.V."/>
            <person name="Hahnke R.L."/>
            <person name="Bunk B."/>
            <person name="Sproer C."/>
            <person name="Schumann P."/>
            <person name="Evtushenko L.I."/>
            <person name="Kublanov I.V."/>
        </authorList>
    </citation>
    <scope>NUCLEOTIDE SEQUENCE</scope>
    <source>
        <strain evidence="8">DSM 106523</strain>
    </source>
</reference>